<dbReference type="AlphaFoldDB" id="A0A2P7TYK2"/>
<accession>A0A2P7TYK2</accession>
<dbReference type="GO" id="GO:0047617">
    <property type="term" value="F:fatty acyl-CoA hydrolase activity"/>
    <property type="evidence" value="ECO:0007669"/>
    <property type="project" value="TreeGrafter"/>
</dbReference>
<sequence length="142" mass="15765">MSRIMVPAPDDILFATQMTVQIGDINYGQHLANDAVLRLCHETRMRWLYQQGWSELNAGGVGLIMADAAVQYVAQGYHGDDLRIEMGTADVGKSGFGLLYHLVRAHDRQSIARVYTGMVCFDYTAQRVCRMPEALDAALEAV</sequence>
<comment type="caution">
    <text evidence="3">The sequence shown here is derived from an EMBL/GenBank/DDBJ whole genome shotgun (WGS) entry which is preliminary data.</text>
</comment>
<evidence type="ECO:0000313" key="4">
    <source>
        <dbReference type="Proteomes" id="UP000241868"/>
    </source>
</evidence>
<dbReference type="Gene3D" id="3.10.129.10">
    <property type="entry name" value="Hotdog Thioesterase"/>
    <property type="match status" value="1"/>
</dbReference>
<dbReference type="CDD" id="cd00586">
    <property type="entry name" value="4HBT"/>
    <property type="match status" value="1"/>
</dbReference>
<evidence type="ECO:0000256" key="2">
    <source>
        <dbReference type="ARBA" id="ARBA00022801"/>
    </source>
</evidence>
<comment type="similarity">
    <text evidence="1">Belongs to the 4-hydroxybenzoyl-CoA thioesterase family.</text>
</comment>
<reference evidence="3 4" key="1">
    <citation type="submission" date="2018-03" db="EMBL/GenBank/DDBJ databases">
        <title>Neisseria weixii sp. nov., isolated from the intestinal contents of Tibetan Plateau pika (Ochotona curzoniae) in Yushu, Qinghai Province, China.</title>
        <authorList>
            <person name="Gui Z."/>
        </authorList>
    </citation>
    <scope>NUCLEOTIDE SEQUENCE [LARGE SCALE GENOMIC DNA]</scope>
    <source>
        <strain evidence="3 4">ATCC 51483</strain>
    </source>
</reference>
<proteinExistence type="inferred from homology"/>
<dbReference type="EMBL" id="PXYY01000072">
    <property type="protein sequence ID" value="PSJ79787.1"/>
    <property type="molecule type" value="Genomic_DNA"/>
</dbReference>
<gene>
    <name evidence="3" type="ORF">C7N83_10080</name>
</gene>
<keyword evidence="2" id="KW-0378">Hydrolase</keyword>
<dbReference type="OrthoDB" id="333038at2"/>
<dbReference type="Proteomes" id="UP000241868">
    <property type="component" value="Unassembled WGS sequence"/>
</dbReference>
<organism evidence="3 4">
    <name type="scientific">Neisseria iguanae</name>
    <dbReference type="NCBI Taxonomy" id="90242"/>
    <lineage>
        <taxon>Bacteria</taxon>
        <taxon>Pseudomonadati</taxon>
        <taxon>Pseudomonadota</taxon>
        <taxon>Betaproteobacteria</taxon>
        <taxon>Neisseriales</taxon>
        <taxon>Neisseriaceae</taxon>
        <taxon>Neisseria</taxon>
    </lineage>
</organism>
<dbReference type="SUPFAM" id="SSF54637">
    <property type="entry name" value="Thioesterase/thiol ester dehydrase-isomerase"/>
    <property type="match status" value="1"/>
</dbReference>
<protein>
    <submittedName>
        <fullName evidence="3">Esterase</fullName>
    </submittedName>
</protein>
<dbReference type="InterPro" id="IPR050563">
    <property type="entry name" value="4-hydroxybenzoyl-CoA_TE"/>
</dbReference>
<dbReference type="PANTHER" id="PTHR31793:SF27">
    <property type="entry name" value="NOVEL THIOESTERASE SUPERFAMILY DOMAIN AND SAPOSIN A-TYPE DOMAIN CONTAINING PROTEIN (0610012H03RIK)"/>
    <property type="match status" value="1"/>
</dbReference>
<dbReference type="InterPro" id="IPR029069">
    <property type="entry name" value="HotDog_dom_sf"/>
</dbReference>
<dbReference type="PANTHER" id="PTHR31793">
    <property type="entry name" value="4-HYDROXYBENZOYL-COA THIOESTERASE FAMILY MEMBER"/>
    <property type="match status" value="1"/>
</dbReference>
<keyword evidence="4" id="KW-1185">Reference proteome</keyword>
<dbReference type="Pfam" id="PF13279">
    <property type="entry name" value="4HBT_2"/>
    <property type="match status" value="1"/>
</dbReference>
<name>A0A2P7TYK2_9NEIS</name>
<evidence type="ECO:0000313" key="3">
    <source>
        <dbReference type="EMBL" id="PSJ79787.1"/>
    </source>
</evidence>
<dbReference type="RefSeq" id="WP_106742439.1">
    <property type="nucleotide sequence ID" value="NZ_PXYY01000072.1"/>
</dbReference>
<evidence type="ECO:0000256" key="1">
    <source>
        <dbReference type="ARBA" id="ARBA00005953"/>
    </source>
</evidence>